<gene>
    <name evidence="5" type="ORF">FSUBG_8807</name>
</gene>
<dbReference type="InterPro" id="IPR018871">
    <property type="entry name" value="GLEYA_adhesin_domain"/>
</dbReference>
<dbReference type="Proteomes" id="UP000547976">
    <property type="component" value="Unassembled WGS sequence"/>
</dbReference>
<dbReference type="InterPro" id="IPR036514">
    <property type="entry name" value="SGNH_hydro_sf"/>
</dbReference>
<dbReference type="SUPFAM" id="SSF52266">
    <property type="entry name" value="SGNH hydrolase"/>
    <property type="match status" value="1"/>
</dbReference>
<feature type="signal peptide" evidence="3">
    <location>
        <begin position="1"/>
        <end position="21"/>
    </location>
</feature>
<sequence length="1349" mass="138730">MRPPSIFGVGTALGLVSNAFAAPGLLQETCPDSGIQVVEVQPYKVIYNGQTSTTVVTRTYTQYADSTGTPNSNGAGSSPPSNNPDNSGQPGGSESDCDGCATVTATASVTFRTTIPPDTLGGVSTVIAGYPPPVCHECITVTTTGPIAYVTTVPPAASGGKSTVITCNRPETVTVTPHVCHECITVTTTGSTAYITTIPPASSGGRSTVVTCNGPTTVTVTPTVTITGNVTEPTTILPSTGTLPCTATVIVPHRVYTTLTTEGPIPGTTTLPLPSDCGESCTATVIVTEVINHTTLTTTGPVAGTTTLSVTSGCFICTETVIITNTPGSTHWVTVTTTGPIAGTTTLPLTSGCLTCTETVVITDIPTGSRPITTVITTGPTAGTTTLPFPSNCPTCTETVVLTDVPTGSIPVTTVTTTGPVAGTTTLPVPSDCPTCTETVVITDVPSSQSRPTITVTTTGPFAGTITLPIPSDCPTCTDTVVITDVPTGSRPVTTVTTTGPVAGTTTLPASSDCSTCTETVVITDVPTSSYSQPTVTSTTTGPTAGTTTLPVPSSCLTCTETVIVTDVPTSSYSQPAVTVTTTGLTAGTTTLPVPSDCLSCTETVVITDVPSTSSTSTNPGGGLTTITNQATTTGLTTLPATSGGTTTVVTFATPMETTLTSGGVSFATTTLPATSGGTTTVVVYTPTGCPTPSCQPGLAWDYYTAEMSEDGTWGPGLIPLNTDSESNGANGEFSQGPFQVVQQGLTPYASGTTNVTGFDRVEYNQVLDGENLKPDNQWSVYNFYGNFYPFYTGVYTFWFTDIDDGAALWIGPDAASGYMNPQNSVARGSSALDLRGNANATATFQTDACSIIPFRIILVNAQTASSYSFTITDPYGNIIILLGVYRVLDLKRSAMPSLARGSVPSQPFESSLSTTNSFESSDRSGYRGFLYNYLTKQGIYKVDMVGSAKAGGMSDPGNEGHNGATISQISGFADLSLGQRPKVVLLHAGSNDLGNDNDAARAINCLADLVDKIIKECLDAAVLVAAIIPATDRARQGRNNSYNAGIAALISSRASAGKKILLMNIDMVLITDGLSGGLHPNDEGYGVVATHWAGGIDEAFQRAGSKTLVIASGSVINSTVSLEILTASPKTVQTTAQKTSECFWIDGKGVAPAFKSTSSSSCSNLEKKVPSVFLADIDGDGRDNYLHVQVDGEVYMYWKAGNAPDTGANSGKVQWQPMGVVASGGGAKGYQVRFADLNGDGRAEFLWVKDSGSATAWWNWGFSHEGSTKFVWGPASGEEIATGTGDGQGVHFADINGDDLADFIHLSEKGAATLSTRDAATQETGAGGNGASLLPRLARSVRISALRK</sequence>
<dbReference type="EMBL" id="JAAOAV010000124">
    <property type="protein sequence ID" value="KAF5596659.1"/>
    <property type="molecule type" value="Genomic_DNA"/>
</dbReference>
<dbReference type="InterPro" id="IPR037524">
    <property type="entry name" value="PA14/GLEYA"/>
</dbReference>
<feature type="compositionally biased region" description="Low complexity" evidence="2">
    <location>
        <begin position="70"/>
        <end position="88"/>
    </location>
</feature>
<dbReference type="OrthoDB" id="4388755at2759"/>
<dbReference type="Pfam" id="PF10528">
    <property type="entry name" value="GLEYA"/>
    <property type="match status" value="1"/>
</dbReference>
<dbReference type="Pfam" id="PF13472">
    <property type="entry name" value="Lipase_GDSL_2"/>
    <property type="match status" value="1"/>
</dbReference>
<dbReference type="PANTHER" id="PTHR30383:SF5">
    <property type="entry name" value="SGNH HYDROLASE-TYPE ESTERASE DOMAIN-CONTAINING PROTEIN"/>
    <property type="match status" value="1"/>
</dbReference>
<dbReference type="InterPro" id="IPR051532">
    <property type="entry name" value="Ester_Hydrolysis_Enzymes"/>
</dbReference>
<dbReference type="CDD" id="cd01833">
    <property type="entry name" value="XynB_like"/>
    <property type="match status" value="1"/>
</dbReference>
<evidence type="ECO:0000256" key="1">
    <source>
        <dbReference type="ARBA" id="ARBA00022729"/>
    </source>
</evidence>
<evidence type="ECO:0000256" key="3">
    <source>
        <dbReference type="SAM" id="SignalP"/>
    </source>
</evidence>
<comment type="caution">
    <text evidence="5">The sequence shown here is derived from an EMBL/GenBank/DDBJ whole genome shotgun (WGS) entry which is preliminary data.</text>
</comment>
<feature type="chain" id="PRO_5034592326" evidence="3">
    <location>
        <begin position="22"/>
        <end position="1349"/>
    </location>
</feature>
<dbReference type="InterPro" id="IPR013517">
    <property type="entry name" value="FG-GAP"/>
</dbReference>
<feature type="domain" description="PA14" evidence="4">
    <location>
        <begin position="725"/>
        <end position="886"/>
    </location>
</feature>
<accession>A0A8H5UTA5</accession>
<dbReference type="PROSITE" id="PS51820">
    <property type="entry name" value="PA14"/>
    <property type="match status" value="1"/>
</dbReference>
<organism evidence="5 6">
    <name type="scientific">Gibberella subglutinans</name>
    <name type="common">Fusarium subglutinans</name>
    <dbReference type="NCBI Taxonomy" id="42677"/>
    <lineage>
        <taxon>Eukaryota</taxon>
        <taxon>Fungi</taxon>
        <taxon>Dikarya</taxon>
        <taxon>Ascomycota</taxon>
        <taxon>Pezizomycotina</taxon>
        <taxon>Sordariomycetes</taxon>
        <taxon>Hypocreomycetidae</taxon>
        <taxon>Hypocreales</taxon>
        <taxon>Nectriaceae</taxon>
        <taxon>Fusarium</taxon>
        <taxon>Fusarium fujikuroi species complex</taxon>
    </lineage>
</organism>
<dbReference type="RefSeq" id="XP_036535733.1">
    <property type="nucleotide sequence ID" value="XM_036687252.1"/>
</dbReference>
<evidence type="ECO:0000313" key="5">
    <source>
        <dbReference type="EMBL" id="KAF5596659.1"/>
    </source>
</evidence>
<dbReference type="PANTHER" id="PTHR30383">
    <property type="entry name" value="THIOESTERASE 1/PROTEASE 1/LYSOPHOSPHOLIPASE L1"/>
    <property type="match status" value="1"/>
</dbReference>
<dbReference type="GeneID" id="59321970"/>
<dbReference type="InterPro" id="IPR013830">
    <property type="entry name" value="SGNH_hydro"/>
</dbReference>
<keyword evidence="6" id="KW-1185">Reference proteome</keyword>
<evidence type="ECO:0000259" key="4">
    <source>
        <dbReference type="PROSITE" id="PS51820"/>
    </source>
</evidence>
<dbReference type="InterPro" id="IPR028994">
    <property type="entry name" value="Integrin_alpha_N"/>
</dbReference>
<protein>
    <submittedName>
        <fullName evidence="5">FLO9-like protein</fullName>
    </submittedName>
</protein>
<name>A0A8H5UTA5_GIBSU</name>
<evidence type="ECO:0000313" key="6">
    <source>
        <dbReference type="Proteomes" id="UP000547976"/>
    </source>
</evidence>
<dbReference type="Gene3D" id="3.40.50.1110">
    <property type="entry name" value="SGNH hydrolase"/>
    <property type="match status" value="1"/>
</dbReference>
<dbReference type="Pfam" id="PF13517">
    <property type="entry name" value="FG-GAP_3"/>
    <property type="match status" value="1"/>
</dbReference>
<reference evidence="5 6" key="1">
    <citation type="submission" date="2020-05" db="EMBL/GenBank/DDBJ databases">
        <title>Identification and distribution of gene clusters putatively required for synthesis of sphingolipid metabolism inhibitors in phylogenetically diverse species of the filamentous fungus Fusarium.</title>
        <authorList>
            <person name="Kim H.-S."/>
            <person name="Busman M."/>
            <person name="Brown D.W."/>
            <person name="Divon H."/>
            <person name="Uhlig S."/>
            <person name="Proctor R.H."/>
        </authorList>
    </citation>
    <scope>NUCLEOTIDE SEQUENCE [LARGE SCALE GENOMIC DNA]</scope>
    <source>
        <strain evidence="5 6">NRRL 66333</strain>
    </source>
</reference>
<dbReference type="GO" id="GO:0004622">
    <property type="term" value="F:phosphatidylcholine lysophospholipase activity"/>
    <property type="evidence" value="ECO:0007669"/>
    <property type="project" value="TreeGrafter"/>
</dbReference>
<dbReference type="SUPFAM" id="SSF69318">
    <property type="entry name" value="Integrin alpha N-terminal domain"/>
    <property type="match status" value="1"/>
</dbReference>
<dbReference type="Gene3D" id="2.60.120.1560">
    <property type="match status" value="1"/>
</dbReference>
<proteinExistence type="predicted"/>
<keyword evidence="1 3" id="KW-0732">Signal</keyword>
<feature type="region of interest" description="Disordered" evidence="2">
    <location>
        <begin position="63"/>
        <end position="97"/>
    </location>
</feature>
<evidence type="ECO:0000256" key="2">
    <source>
        <dbReference type="SAM" id="MobiDB-lite"/>
    </source>
</evidence>